<dbReference type="Gramene" id="TVU06700">
    <property type="protein sequence ID" value="TVU06700"/>
    <property type="gene ID" value="EJB05_49925"/>
</dbReference>
<organism evidence="3 4">
    <name type="scientific">Eragrostis curvula</name>
    <name type="common">weeping love grass</name>
    <dbReference type="NCBI Taxonomy" id="38414"/>
    <lineage>
        <taxon>Eukaryota</taxon>
        <taxon>Viridiplantae</taxon>
        <taxon>Streptophyta</taxon>
        <taxon>Embryophyta</taxon>
        <taxon>Tracheophyta</taxon>
        <taxon>Spermatophyta</taxon>
        <taxon>Magnoliopsida</taxon>
        <taxon>Liliopsida</taxon>
        <taxon>Poales</taxon>
        <taxon>Poaceae</taxon>
        <taxon>PACMAD clade</taxon>
        <taxon>Chloridoideae</taxon>
        <taxon>Eragrostideae</taxon>
        <taxon>Eragrostidinae</taxon>
        <taxon>Eragrostis</taxon>
    </lineage>
</organism>
<feature type="region of interest" description="Disordered" evidence="2">
    <location>
        <begin position="649"/>
        <end position="699"/>
    </location>
</feature>
<name>A0A5J9T5P1_9POAL</name>
<evidence type="ECO:0000313" key="3">
    <source>
        <dbReference type="EMBL" id="TVU06700.1"/>
    </source>
</evidence>
<gene>
    <name evidence="3" type="ORF">EJB05_49925</name>
</gene>
<dbReference type="AlphaFoldDB" id="A0A5J9T5P1"/>
<dbReference type="EMBL" id="RWGY01000051">
    <property type="protein sequence ID" value="TVU06700.1"/>
    <property type="molecule type" value="Genomic_DNA"/>
</dbReference>
<feature type="non-terminal residue" evidence="3">
    <location>
        <position position="1"/>
    </location>
</feature>
<proteinExistence type="predicted"/>
<evidence type="ECO:0000313" key="4">
    <source>
        <dbReference type="Proteomes" id="UP000324897"/>
    </source>
</evidence>
<feature type="compositionally biased region" description="Basic and acidic residues" evidence="2">
    <location>
        <begin position="23"/>
        <end position="38"/>
    </location>
</feature>
<feature type="coiled-coil region" evidence="1">
    <location>
        <begin position="326"/>
        <end position="416"/>
    </location>
</feature>
<accession>A0A5J9T5P1</accession>
<feature type="compositionally biased region" description="Basic residues" evidence="2">
    <location>
        <begin position="656"/>
        <end position="668"/>
    </location>
</feature>
<comment type="caution">
    <text evidence="3">The sequence shown here is derived from an EMBL/GenBank/DDBJ whole genome shotgun (WGS) entry which is preliminary data.</text>
</comment>
<reference evidence="3 4" key="1">
    <citation type="journal article" date="2019" name="Sci. Rep.">
        <title>A high-quality genome of Eragrostis curvula grass provides insights into Poaceae evolution and supports new strategies to enhance forage quality.</title>
        <authorList>
            <person name="Carballo J."/>
            <person name="Santos B.A.C.M."/>
            <person name="Zappacosta D."/>
            <person name="Garbus I."/>
            <person name="Selva J.P."/>
            <person name="Gallo C.A."/>
            <person name="Diaz A."/>
            <person name="Albertini E."/>
            <person name="Caccamo M."/>
            <person name="Echenique V."/>
        </authorList>
    </citation>
    <scope>NUCLEOTIDE SEQUENCE [LARGE SCALE GENOMIC DNA]</scope>
    <source>
        <strain evidence="4">cv. Victoria</strain>
        <tissue evidence="3">Leaf</tissue>
    </source>
</reference>
<keyword evidence="1" id="KW-0175">Coiled coil</keyword>
<evidence type="ECO:0000256" key="2">
    <source>
        <dbReference type="SAM" id="MobiDB-lite"/>
    </source>
</evidence>
<feature type="region of interest" description="Disordered" evidence="2">
    <location>
        <begin position="1"/>
        <end position="123"/>
    </location>
</feature>
<keyword evidence="4" id="KW-1185">Reference proteome</keyword>
<feature type="compositionally biased region" description="Basic and acidic residues" evidence="2">
    <location>
        <begin position="112"/>
        <end position="123"/>
    </location>
</feature>
<sequence length="714" mass="77165">MMPSKRRSSEENVKKRVKTNKLSSRDGSDKAINEDRSSKATTPPSKDPVVRPSNAKPAITVKPPKVFNLMSMIAGPKGASQSSSAKGALAPKETLSKSSHGPSKDVSSSSAEPDKSMAVEKAKIQNKDAEAAVLVLETRGSKAKIQDKGIEVMPTELAASDLKAKIQDKDGHEGAASGCLSSFEISELRQMAANLGPLSDRSGFQLPPEAHVQPREILDPSVGGELFLHSVFETMQEEFLPFDMTFDSVEVGEGSSLACDEVPANTFVMSAQATEPFVAAANKIRLPQVEDELILQGGDTLYKSLLSLQVKSLAITHASLRQYRELSRMNADRDSLRKDLSLLETKVKEKEEALALSDKRLADLSLEKDSLSQSAKDFESKVSLLNKQVEELDAALAKVRSENEDLRTKVDATDQELARFTVAERLRLAGICGHVCYALISVGSVPDELPEDASSEYLQAWLIANIRYLIQACKAFSNNVVHLAVRDLFFSLEAGGSDALAKAISDSFSFASTNTIPLSLVEALIKFGGHIDEAFWKRVLSIGRQPQSEDSFDLYLSEFATSKASLNVMPGEAIASESSSEVSLSEFAALEPPSHQVARGEPPITIFSSPSEIYLSSDSDPLSPIKGARSPLVFPLGSLVAICRFSRPDSDVSEGRKKRVKRGSRGGRSRGGPSSNRGSKKKRDGRGRRDPSIDLEGTSCSFNAASHVERMVSS</sequence>
<dbReference type="Proteomes" id="UP000324897">
    <property type="component" value="Unassembled WGS sequence"/>
</dbReference>
<protein>
    <submittedName>
        <fullName evidence="3">Uncharacterized protein</fullName>
    </submittedName>
</protein>
<feature type="compositionally biased region" description="Low complexity" evidence="2">
    <location>
        <begin position="74"/>
        <end position="88"/>
    </location>
</feature>
<evidence type="ECO:0000256" key="1">
    <source>
        <dbReference type="SAM" id="Coils"/>
    </source>
</evidence>
<feature type="compositionally biased region" description="Polar residues" evidence="2">
    <location>
        <begin position="96"/>
        <end position="111"/>
    </location>
</feature>